<evidence type="ECO:0000313" key="1">
    <source>
        <dbReference type="EMBL" id="STV74724.1"/>
    </source>
</evidence>
<evidence type="ECO:0000313" key="2">
    <source>
        <dbReference type="Proteomes" id="UP000254863"/>
    </source>
</evidence>
<dbReference type="Pfam" id="PF13993">
    <property type="entry name" value="YccJ"/>
    <property type="match status" value="1"/>
</dbReference>
<reference evidence="1 2" key="1">
    <citation type="submission" date="2018-06" db="EMBL/GenBank/DDBJ databases">
        <authorList>
            <consortium name="Pathogen Informatics"/>
            <person name="Doyle S."/>
        </authorList>
    </citation>
    <scope>NUCLEOTIDE SEQUENCE [LARGE SCALE GENOMIC DNA]</scope>
    <source>
        <strain evidence="1 2">NCTC11685</strain>
    </source>
</reference>
<accession>A0A7H4N1S9</accession>
<sequence>MPNQEAKAHRVGEWASLRNTSPEIAEAIFELANYDEKLAEKIWEEGSDEVLPLAFAKTDKDSLFWANKLSNARTCSQDRYAVPPPGVIA</sequence>
<dbReference type="EMBL" id="UGMS01000001">
    <property type="protein sequence ID" value="STV74724.1"/>
    <property type="molecule type" value="Genomic_DNA"/>
</dbReference>
<protein>
    <recommendedName>
        <fullName evidence="3">YccJ-like protein</fullName>
    </recommendedName>
</protein>
<organism evidence="1 2">
    <name type="scientific">Klebsiella michiganensis</name>
    <dbReference type="NCBI Taxonomy" id="1134687"/>
    <lineage>
        <taxon>Bacteria</taxon>
        <taxon>Pseudomonadati</taxon>
        <taxon>Pseudomonadota</taxon>
        <taxon>Gammaproteobacteria</taxon>
        <taxon>Enterobacterales</taxon>
        <taxon>Enterobacteriaceae</taxon>
        <taxon>Klebsiella/Raoultella group</taxon>
        <taxon>Klebsiella</taxon>
    </lineage>
</organism>
<dbReference type="NCBIfam" id="NF007554">
    <property type="entry name" value="PRK10174.1"/>
    <property type="match status" value="1"/>
</dbReference>
<proteinExistence type="predicted"/>
<evidence type="ECO:0008006" key="3">
    <source>
        <dbReference type="Google" id="ProtNLM"/>
    </source>
</evidence>
<comment type="caution">
    <text evidence="1">The sequence shown here is derived from an EMBL/GenBank/DDBJ whole genome shotgun (WGS) entry which is preliminary data.</text>
</comment>
<dbReference type="Proteomes" id="UP000254863">
    <property type="component" value="Unassembled WGS sequence"/>
</dbReference>
<gene>
    <name evidence="1" type="primary">yccJ</name>
    <name evidence="1" type="ORF">NCTC11685_01202</name>
</gene>
<dbReference type="AlphaFoldDB" id="A0A7H4N1S9"/>
<dbReference type="InterPro" id="IPR025600">
    <property type="entry name" value="YccJ"/>
</dbReference>
<name>A0A7H4N1S9_9ENTR</name>